<dbReference type="PROSITE" id="PS51103">
    <property type="entry name" value="PTS_EIIC_TYPE_1"/>
    <property type="match status" value="1"/>
</dbReference>
<evidence type="ECO:0000256" key="8">
    <source>
        <dbReference type="ARBA" id="ARBA00022777"/>
    </source>
</evidence>
<dbReference type="GO" id="GO:0090589">
    <property type="term" value="F:protein-phosphocysteine-trehalose phosphotransferase system transporter activity"/>
    <property type="evidence" value="ECO:0007669"/>
    <property type="project" value="TreeGrafter"/>
</dbReference>
<keyword evidence="3" id="KW-1003">Cell membrane</keyword>
<evidence type="ECO:0000259" key="19">
    <source>
        <dbReference type="PROSITE" id="PS51098"/>
    </source>
</evidence>
<dbReference type="InterPro" id="IPR003352">
    <property type="entry name" value="PTS_EIIC"/>
</dbReference>
<keyword evidence="5" id="KW-0808">Transferase</keyword>
<comment type="catalytic activity">
    <reaction evidence="13">
        <text>N(pros)-phospho-L-histidyl-[protein](out) + sucrose = sucrose 6(G)-phosphate(in) + L-histidyl-[protein]</text>
        <dbReference type="Rhea" id="RHEA:49236"/>
        <dbReference type="Rhea" id="RHEA-COMP:9745"/>
        <dbReference type="Rhea" id="RHEA-COMP:9746"/>
        <dbReference type="ChEBI" id="CHEBI:17992"/>
        <dbReference type="ChEBI" id="CHEBI:29979"/>
        <dbReference type="ChEBI" id="CHEBI:64837"/>
        <dbReference type="ChEBI" id="CHEBI:91002"/>
        <dbReference type="EC" id="2.7.1.211"/>
    </reaction>
</comment>
<keyword evidence="4 21" id="KW-0762">Sugar transport</keyword>
<evidence type="ECO:0000256" key="17">
    <source>
        <dbReference type="SAM" id="Phobius"/>
    </source>
</evidence>
<evidence type="ECO:0000313" key="22">
    <source>
        <dbReference type="Proteomes" id="UP000563523"/>
    </source>
</evidence>
<dbReference type="PROSITE" id="PS51098">
    <property type="entry name" value="PTS_EIIB_TYPE_1"/>
    <property type="match status" value="1"/>
</dbReference>
<dbReference type="PROSITE" id="PS51093">
    <property type="entry name" value="PTS_EIIA_TYPE_1"/>
    <property type="match status" value="1"/>
</dbReference>
<dbReference type="EC" id="2.7.1.211" evidence="11"/>
<dbReference type="GO" id="GO:0005886">
    <property type="term" value="C:plasma membrane"/>
    <property type="evidence" value="ECO:0007669"/>
    <property type="project" value="UniProtKB-SubCell"/>
</dbReference>
<evidence type="ECO:0000256" key="12">
    <source>
        <dbReference type="ARBA" id="ARBA00045139"/>
    </source>
</evidence>
<organism evidence="21 22">
    <name type="scientific">Bombilactobacillus apium</name>
    <dbReference type="NCBI Taxonomy" id="2675299"/>
    <lineage>
        <taxon>Bacteria</taxon>
        <taxon>Bacillati</taxon>
        <taxon>Bacillota</taxon>
        <taxon>Bacilli</taxon>
        <taxon>Lactobacillales</taxon>
        <taxon>Lactobacillaceae</taxon>
        <taxon>Bombilactobacillus</taxon>
    </lineage>
</organism>
<evidence type="ECO:0000256" key="1">
    <source>
        <dbReference type="ARBA" id="ARBA00004651"/>
    </source>
</evidence>
<dbReference type="Gene3D" id="2.70.70.10">
    <property type="entry name" value="Glucose Permease (Domain IIA)"/>
    <property type="match status" value="1"/>
</dbReference>
<evidence type="ECO:0000259" key="18">
    <source>
        <dbReference type="PROSITE" id="PS51093"/>
    </source>
</evidence>
<feature type="domain" description="PTS EIIB type-1" evidence="19">
    <location>
        <begin position="4"/>
        <end position="86"/>
    </location>
</feature>
<evidence type="ECO:0000256" key="4">
    <source>
        <dbReference type="ARBA" id="ARBA00022597"/>
    </source>
</evidence>
<dbReference type="PROSITE" id="PS00371">
    <property type="entry name" value="PTS_EIIA_TYPE_1_HIS"/>
    <property type="match status" value="1"/>
</dbReference>
<dbReference type="GO" id="GO:0008982">
    <property type="term" value="F:protein-N(PI)-phosphohistidine-sugar phosphotransferase activity"/>
    <property type="evidence" value="ECO:0007669"/>
    <property type="project" value="InterPro"/>
</dbReference>
<dbReference type="CDD" id="cd00212">
    <property type="entry name" value="PTS_IIB_glc"/>
    <property type="match status" value="1"/>
</dbReference>
<evidence type="ECO:0000256" key="2">
    <source>
        <dbReference type="ARBA" id="ARBA00022448"/>
    </source>
</evidence>
<dbReference type="Gene3D" id="3.30.1360.60">
    <property type="entry name" value="Glucose permease domain IIB"/>
    <property type="match status" value="1"/>
</dbReference>
<dbReference type="GO" id="GO:0015771">
    <property type="term" value="P:trehalose transport"/>
    <property type="evidence" value="ECO:0007669"/>
    <property type="project" value="TreeGrafter"/>
</dbReference>
<dbReference type="FunFam" id="3.30.1360.60:FF:000001">
    <property type="entry name" value="PTS system glucose-specific IIBC component PtsG"/>
    <property type="match status" value="1"/>
</dbReference>
<evidence type="ECO:0000259" key="20">
    <source>
        <dbReference type="PROSITE" id="PS51103"/>
    </source>
</evidence>
<feature type="transmembrane region" description="Helical" evidence="17">
    <location>
        <begin position="107"/>
        <end position="132"/>
    </location>
</feature>
<evidence type="ECO:0000256" key="16">
    <source>
        <dbReference type="PROSITE-ProRule" id="PRU00421"/>
    </source>
</evidence>
<evidence type="ECO:0000256" key="11">
    <source>
        <dbReference type="ARBA" id="ARBA00044053"/>
    </source>
</evidence>
<dbReference type="Proteomes" id="UP000563523">
    <property type="component" value="Unassembled WGS sequence"/>
</dbReference>
<dbReference type="InterPro" id="IPR011297">
    <property type="entry name" value="PTS_IIABC_b_glu"/>
</dbReference>
<dbReference type="Pfam" id="PF00367">
    <property type="entry name" value="PTS_EIIB"/>
    <property type="match status" value="1"/>
</dbReference>
<feature type="transmembrane region" description="Helical" evidence="17">
    <location>
        <begin position="247"/>
        <end position="266"/>
    </location>
</feature>
<sequence>MKIQESVQQIYDAVGQAANVKSLTHCVTRLRFQLKDESIVDDEQVKAIPGVLGVNHQNGQYQVIIGNAVSDYYTALSKLWDFSEEKRIDNSTQTKEKKKIFDRFADFISACMSPLIPALIGGGMIKVIIIVLTTMGWLSTKTTTYSLLSAFGDAPFYFLPVELAFTAAKYFKVNPMLAVTVAGIMLHPNYTALVQAAKPASLMGLPVTLATYSSSVIPILMVVWAMKYVELGLDKVCPVSLKSIIKPLLEIFIVGVLALVVIGPLGSYAGNFLSWLVLLIQSKASWLTMALMAALMPLIVMTGMHWAFAPLFLTASIAHPDSLILPAMLIANVAQGAASLAVAVKAKNKETKQVATAAGISALLAGVTEPALYGVTLKYRRPLYAAMVSGGIAGLVMGIFNVRAFAFASPSLLALPQFINHTIPQNFISALIAAALALVLTFIVTLAFGFTEPKALDSITDQATVKQTPASGSQVTQKVYSPVAGLVSPLNKVADATFAEGILGLGIAIQPQDSKIYAPFNGQVTTILPTKHAVGLTSDTGIELLIHVGLNTVELQGKPYKTNVQVGDYFQTGDLLLEADLSAIKAAGYDPITIVVVTNTPDFIDIVPTTAESVIIKDVALYVI</sequence>
<dbReference type="InterPro" id="IPR001127">
    <property type="entry name" value="PTS_EIIA_1_perm"/>
</dbReference>
<comment type="subcellular location">
    <subcellularLocation>
        <location evidence="1">Cell membrane</location>
        <topology evidence="1">Multi-pass membrane protein</topology>
    </subcellularLocation>
</comment>
<dbReference type="InterPro" id="IPR011055">
    <property type="entry name" value="Dup_hybrid_motif"/>
</dbReference>
<dbReference type="NCBIfam" id="TIGR01995">
    <property type="entry name" value="PTS-II-ABC-beta"/>
    <property type="match status" value="1"/>
</dbReference>
<evidence type="ECO:0000256" key="14">
    <source>
        <dbReference type="ARBA" id="ARBA00074554"/>
    </source>
</evidence>
<dbReference type="InterPro" id="IPR018113">
    <property type="entry name" value="PTrfase_EIIB_Cys"/>
</dbReference>
<dbReference type="InterPro" id="IPR013013">
    <property type="entry name" value="PTS_EIIC_1"/>
</dbReference>
<feature type="active site" description="Phosphocysteine intermediate; for EIIB activity" evidence="16">
    <location>
        <position position="26"/>
    </location>
</feature>
<feature type="domain" description="PTS EIIA type-1" evidence="18">
    <location>
        <begin position="495"/>
        <end position="599"/>
    </location>
</feature>
<keyword evidence="7 17" id="KW-0812">Transmembrane</keyword>
<protein>
    <recommendedName>
        <fullName evidence="14">PTS system sucrose-specific EIIBCA component</fullName>
        <ecNumber evidence="11">2.7.1.211</ecNumber>
    </recommendedName>
    <alternativeName>
        <fullName evidence="15">EIIBCA-Scr</fullName>
    </alternativeName>
</protein>
<dbReference type="SUPFAM" id="SSF51261">
    <property type="entry name" value="Duplicated hybrid motif"/>
    <property type="match status" value="1"/>
</dbReference>
<keyword evidence="9 17" id="KW-1133">Transmembrane helix</keyword>
<dbReference type="PROSITE" id="PS01035">
    <property type="entry name" value="PTS_EIIB_TYPE_1_CYS"/>
    <property type="match status" value="1"/>
</dbReference>
<dbReference type="GO" id="GO:0016301">
    <property type="term" value="F:kinase activity"/>
    <property type="evidence" value="ECO:0007669"/>
    <property type="project" value="UniProtKB-KW"/>
</dbReference>
<comment type="caution">
    <text evidence="21">The sequence shown here is derived from an EMBL/GenBank/DDBJ whole genome shotgun (WGS) entry which is preliminary data.</text>
</comment>
<dbReference type="EMBL" id="JABZEC010000006">
    <property type="protein sequence ID" value="NVY96998.1"/>
    <property type="molecule type" value="Genomic_DNA"/>
</dbReference>
<dbReference type="PANTHER" id="PTHR30175">
    <property type="entry name" value="PHOSPHOTRANSFERASE SYSTEM TRANSPORT PROTEIN"/>
    <property type="match status" value="1"/>
</dbReference>
<dbReference type="NCBIfam" id="TIGR00830">
    <property type="entry name" value="PTBA"/>
    <property type="match status" value="1"/>
</dbReference>
<feature type="transmembrane region" description="Helical" evidence="17">
    <location>
        <begin position="383"/>
        <end position="407"/>
    </location>
</feature>
<dbReference type="GO" id="GO:0009401">
    <property type="term" value="P:phosphoenolpyruvate-dependent sugar phosphotransferase system"/>
    <property type="evidence" value="ECO:0007669"/>
    <property type="project" value="UniProtKB-KW"/>
</dbReference>
<feature type="domain" description="PTS EIIC type-1" evidence="20">
    <location>
        <begin position="106"/>
        <end position="464"/>
    </location>
</feature>
<keyword evidence="10 17" id="KW-0472">Membrane</keyword>
<evidence type="ECO:0000256" key="5">
    <source>
        <dbReference type="ARBA" id="ARBA00022679"/>
    </source>
</evidence>
<dbReference type="SUPFAM" id="SSF55604">
    <property type="entry name" value="Glucose permease domain IIB"/>
    <property type="match status" value="1"/>
</dbReference>
<accession>A0A850RE49</accession>
<feature type="transmembrane region" description="Helical" evidence="17">
    <location>
        <begin position="177"/>
        <end position="197"/>
    </location>
</feature>
<dbReference type="FunFam" id="2.70.70.10:FF:000001">
    <property type="entry name" value="PTS system glucose-specific IIA component"/>
    <property type="match status" value="1"/>
</dbReference>
<feature type="transmembrane region" description="Helical" evidence="17">
    <location>
        <begin position="356"/>
        <end position="376"/>
    </location>
</feature>
<evidence type="ECO:0000256" key="6">
    <source>
        <dbReference type="ARBA" id="ARBA00022683"/>
    </source>
</evidence>
<evidence type="ECO:0000256" key="9">
    <source>
        <dbReference type="ARBA" id="ARBA00022989"/>
    </source>
</evidence>
<keyword evidence="22" id="KW-1185">Reference proteome</keyword>
<dbReference type="InterPro" id="IPR036878">
    <property type="entry name" value="Glu_permease_IIB"/>
</dbReference>
<dbReference type="Pfam" id="PF00358">
    <property type="entry name" value="PTS_EIIA_1"/>
    <property type="match status" value="1"/>
</dbReference>
<name>A0A850RE49_9LACO</name>
<keyword evidence="2" id="KW-0813">Transport</keyword>
<evidence type="ECO:0000313" key="21">
    <source>
        <dbReference type="EMBL" id="NVY96998.1"/>
    </source>
</evidence>
<feature type="transmembrane region" description="Helical" evidence="17">
    <location>
        <begin position="427"/>
        <end position="450"/>
    </location>
</feature>
<dbReference type="InterPro" id="IPR050558">
    <property type="entry name" value="PTS_Sugar-Specific_Components"/>
</dbReference>
<dbReference type="Pfam" id="PF02378">
    <property type="entry name" value="PTS_EIIC"/>
    <property type="match status" value="1"/>
</dbReference>
<feature type="transmembrane region" description="Helical" evidence="17">
    <location>
        <begin position="323"/>
        <end position="344"/>
    </location>
</feature>
<dbReference type="PANTHER" id="PTHR30175:SF1">
    <property type="entry name" value="PTS SYSTEM ARBUTIN-, CELLOBIOSE-, AND SALICIN-SPECIFIC EIIBC COMPONENT-RELATED"/>
    <property type="match status" value="1"/>
</dbReference>
<feature type="transmembrane region" description="Helical" evidence="17">
    <location>
        <begin position="286"/>
        <end position="311"/>
    </location>
</feature>
<evidence type="ECO:0000256" key="10">
    <source>
        <dbReference type="ARBA" id="ARBA00023136"/>
    </source>
</evidence>
<dbReference type="AlphaFoldDB" id="A0A850RE49"/>
<keyword evidence="6" id="KW-0598">Phosphotransferase system</keyword>
<dbReference type="InterPro" id="IPR001996">
    <property type="entry name" value="PTS_IIB_1"/>
</dbReference>
<keyword evidence="8" id="KW-0418">Kinase</keyword>
<reference evidence="21 22" key="1">
    <citation type="submission" date="2020-06" db="EMBL/GenBank/DDBJ databases">
        <authorList>
            <person name="Kang J."/>
        </authorList>
    </citation>
    <scope>NUCLEOTIDE SEQUENCE [LARGE SCALE GENOMIC DNA]</scope>
    <source>
        <strain evidence="21 22">DCY120</strain>
    </source>
</reference>
<evidence type="ECO:0000256" key="13">
    <source>
        <dbReference type="ARBA" id="ARBA00048931"/>
    </source>
</evidence>
<evidence type="ECO:0000256" key="7">
    <source>
        <dbReference type="ARBA" id="ARBA00022692"/>
    </source>
</evidence>
<gene>
    <name evidence="21" type="ORF">HU830_07520</name>
</gene>
<feature type="transmembrane region" description="Helical" evidence="17">
    <location>
        <begin position="203"/>
        <end position="226"/>
    </location>
</feature>
<proteinExistence type="predicted"/>
<comment type="function">
    <text evidence="12">The phosphoenolpyruvate-dependent sugar phosphotransferase system (sugar PTS), a major carbohydrate active transport system, catalyzes the phosphorylation of incoming sugar substrates concomitantly with their translocation across the cell membrane. This system is involved in sucrose transport.</text>
</comment>
<dbReference type="RefSeq" id="WP_176943149.1">
    <property type="nucleotide sequence ID" value="NZ_JABZEC010000006.1"/>
</dbReference>
<evidence type="ECO:0000256" key="3">
    <source>
        <dbReference type="ARBA" id="ARBA00022475"/>
    </source>
</evidence>
<evidence type="ECO:0000256" key="15">
    <source>
        <dbReference type="ARBA" id="ARBA00081008"/>
    </source>
</evidence>